<feature type="transmembrane region" description="Helical" evidence="8">
    <location>
        <begin position="87"/>
        <end position="109"/>
    </location>
</feature>
<dbReference type="RefSeq" id="WP_151178619.1">
    <property type="nucleotide sequence ID" value="NZ_CP042906.1"/>
</dbReference>
<keyword evidence="6 8" id="KW-1133">Transmembrane helix</keyword>
<dbReference type="SUPFAM" id="SSF161098">
    <property type="entry name" value="MetI-like"/>
    <property type="match status" value="1"/>
</dbReference>
<evidence type="ECO:0000259" key="9">
    <source>
        <dbReference type="PROSITE" id="PS50928"/>
    </source>
</evidence>
<dbReference type="Gene3D" id="1.10.3720.10">
    <property type="entry name" value="MetI-like"/>
    <property type="match status" value="1"/>
</dbReference>
<dbReference type="PROSITE" id="PS50928">
    <property type="entry name" value="ABC_TM1"/>
    <property type="match status" value="1"/>
</dbReference>
<feature type="transmembrane region" description="Helical" evidence="8">
    <location>
        <begin position="253"/>
        <end position="274"/>
    </location>
</feature>
<dbReference type="InterPro" id="IPR000515">
    <property type="entry name" value="MetI-like"/>
</dbReference>
<evidence type="ECO:0000313" key="10">
    <source>
        <dbReference type="EMBL" id="QEX18462.1"/>
    </source>
</evidence>
<accession>A0A5J6MLI5</accession>
<dbReference type="InterPro" id="IPR035906">
    <property type="entry name" value="MetI-like_sf"/>
</dbReference>
<evidence type="ECO:0000313" key="11">
    <source>
        <dbReference type="Proteomes" id="UP000326202"/>
    </source>
</evidence>
<proteinExistence type="inferred from homology"/>
<keyword evidence="3 8" id="KW-0813">Transport</keyword>
<keyword evidence="5 8" id="KW-0812">Transmembrane</keyword>
<comment type="similarity">
    <text evidence="2">Belongs to the binding-protein-dependent transport system permease family. CysTW subfamily.</text>
</comment>
<dbReference type="EMBL" id="CP042906">
    <property type="protein sequence ID" value="QEX18462.1"/>
    <property type="molecule type" value="Genomic_DNA"/>
</dbReference>
<keyword evidence="4" id="KW-1003">Cell membrane</keyword>
<evidence type="ECO:0000256" key="1">
    <source>
        <dbReference type="ARBA" id="ARBA00004651"/>
    </source>
</evidence>
<name>A0A5J6MLI5_9PROT</name>
<dbReference type="PANTHER" id="PTHR43848:SF2">
    <property type="entry name" value="PUTRESCINE TRANSPORT SYSTEM PERMEASE PROTEIN POTI"/>
    <property type="match status" value="1"/>
</dbReference>
<evidence type="ECO:0000256" key="4">
    <source>
        <dbReference type="ARBA" id="ARBA00022475"/>
    </source>
</evidence>
<dbReference type="GO" id="GO:0005886">
    <property type="term" value="C:plasma membrane"/>
    <property type="evidence" value="ECO:0007669"/>
    <property type="project" value="UniProtKB-SubCell"/>
</dbReference>
<dbReference type="CDD" id="cd06261">
    <property type="entry name" value="TM_PBP2"/>
    <property type="match status" value="1"/>
</dbReference>
<protein>
    <submittedName>
        <fullName evidence="10">Spermidine/putrescine ABC transporter permease</fullName>
    </submittedName>
</protein>
<keyword evidence="11" id="KW-1185">Reference proteome</keyword>
<dbReference type="AlphaFoldDB" id="A0A5J6MLI5"/>
<evidence type="ECO:0000256" key="5">
    <source>
        <dbReference type="ARBA" id="ARBA00022692"/>
    </source>
</evidence>
<feature type="transmembrane region" description="Helical" evidence="8">
    <location>
        <begin position="196"/>
        <end position="218"/>
    </location>
</feature>
<dbReference type="Pfam" id="PF00528">
    <property type="entry name" value="BPD_transp_1"/>
    <property type="match status" value="1"/>
</dbReference>
<feature type="transmembrane region" description="Helical" evidence="8">
    <location>
        <begin position="149"/>
        <end position="170"/>
    </location>
</feature>
<feature type="transmembrane region" description="Helical" evidence="8">
    <location>
        <begin position="32"/>
        <end position="53"/>
    </location>
</feature>
<evidence type="ECO:0000256" key="6">
    <source>
        <dbReference type="ARBA" id="ARBA00022989"/>
    </source>
</evidence>
<reference evidence="10 11" key="1">
    <citation type="submission" date="2019-08" db="EMBL/GenBank/DDBJ databases">
        <title>Hyperibacter terrae gen. nov., sp. nov. and Hyperibacter viscosus sp. nov., two new members in the family Rhodospirillaceae isolated from the rhizosphere of Hypericum perforatum.</title>
        <authorList>
            <person name="Noviana Z."/>
        </authorList>
    </citation>
    <scope>NUCLEOTIDE SEQUENCE [LARGE SCALE GENOMIC DNA]</scope>
    <source>
        <strain evidence="10 11">R5913</strain>
    </source>
</reference>
<comment type="subcellular location">
    <subcellularLocation>
        <location evidence="1 8">Cell membrane</location>
        <topology evidence="1 8">Multi-pass membrane protein</topology>
    </subcellularLocation>
</comment>
<evidence type="ECO:0000256" key="7">
    <source>
        <dbReference type="ARBA" id="ARBA00023136"/>
    </source>
</evidence>
<organism evidence="10 11">
    <name type="scientific">Hypericibacter terrae</name>
    <dbReference type="NCBI Taxonomy" id="2602015"/>
    <lineage>
        <taxon>Bacteria</taxon>
        <taxon>Pseudomonadati</taxon>
        <taxon>Pseudomonadota</taxon>
        <taxon>Alphaproteobacteria</taxon>
        <taxon>Rhodospirillales</taxon>
        <taxon>Dongiaceae</taxon>
        <taxon>Hypericibacter</taxon>
    </lineage>
</organism>
<feature type="transmembrane region" description="Helical" evidence="8">
    <location>
        <begin position="121"/>
        <end position="143"/>
    </location>
</feature>
<keyword evidence="7 8" id="KW-0472">Membrane</keyword>
<evidence type="ECO:0000256" key="2">
    <source>
        <dbReference type="ARBA" id="ARBA00007069"/>
    </source>
</evidence>
<dbReference type="KEGG" id="htq:FRZ44_37690"/>
<dbReference type="InterPro" id="IPR051789">
    <property type="entry name" value="Bact_Polyamine_Transport"/>
</dbReference>
<feature type="domain" description="ABC transmembrane type-1" evidence="9">
    <location>
        <begin position="83"/>
        <end position="271"/>
    </location>
</feature>
<evidence type="ECO:0000256" key="3">
    <source>
        <dbReference type="ARBA" id="ARBA00022448"/>
    </source>
</evidence>
<dbReference type="GO" id="GO:0055085">
    <property type="term" value="P:transmembrane transport"/>
    <property type="evidence" value="ECO:0007669"/>
    <property type="project" value="InterPro"/>
</dbReference>
<evidence type="ECO:0000256" key="8">
    <source>
        <dbReference type="RuleBase" id="RU363032"/>
    </source>
</evidence>
<gene>
    <name evidence="10" type="ORF">FRZ44_37690</name>
</gene>
<dbReference type="OrthoDB" id="9782004at2"/>
<dbReference type="Proteomes" id="UP000326202">
    <property type="component" value="Chromosome"/>
</dbReference>
<sequence length="286" mass="31899">MTDTALPLRTRPRRRREAIAPLDFTRRRWLKAVLLANFIFLYFPIVALIAFSFNDSKRNITWQGFTFKYYEKAFNNTGLHDAFMNTITIASMSTVVSTILGTMLGLILHRYKFPGKGPFDSWIHLPIVIPEVCLGVAMLAFFTMFKIPLGLFTVTVSHIAFSAPFVAVVIRSRMSGFDPALEEASRDLGASEWQTFWGVTFPYMIPGVVAGALLALTLSLDDFVITFFTTGPGSTTFPIKIYSMVRFSVTPEVNAASTVLIVLTLTLTILALWIQARSDKKAKADG</sequence>
<dbReference type="PANTHER" id="PTHR43848">
    <property type="entry name" value="PUTRESCINE TRANSPORT SYSTEM PERMEASE PROTEIN POTI"/>
    <property type="match status" value="1"/>
</dbReference>